<gene>
    <name evidence="1" type="ORF">GRAN_0966</name>
</gene>
<dbReference type="AlphaFoldDB" id="A0A4Q0T7J2"/>
<name>A0A4Q0T7J2_9BACT</name>
<dbReference type="RefSeq" id="WP_128911796.1">
    <property type="nucleotide sequence ID" value="NZ_RDSM01000001.1"/>
</dbReference>
<evidence type="ECO:0000313" key="1">
    <source>
        <dbReference type="EMBL" id="RXH57656.1"/>
    </source>
</evidence>
<organism evidence="1 2">
    <name type="scientific">Granulicella sibirica</name>
    <dbReference type="NCBI Taxonomy" id="2479048"/>
    <lineage>
        <taxon>Bacteria</taxon>
        <taxon>Pseudomonadati</taxon>
        <taxon>Acidobacteriota</taxon>
        <taxon>Terriglobia</taxon>
        <taxon>Terriglobales</taxon>
        <taxon>Acidobacteriaceae</taxon>
        <taxon>Granulicella</taxon>
    </lineage>
</organism>
<reference evidence="1 2" key="1">
    <citation type="submission" date="2018-11" db="EMBL/GenBank/DDBJ databases">
        <authorList>
            <person name="Mardanov A.V."/>
            <person name="Ravin N.V."/>
            <person name="Dedysh S.N."/>
        </authorList>
    </citation>
    <scope>NUCLEOTIDE SEQUENCE [LARGE SCALE GENOMIC DNA]</scope>
    <source>
        <strain evidence="1 2">AF10</strain>
    </source>
</reference>
<protein>
    <submittedName>
        <fullName evidence="1">Uncharacterized protein</fullName>
    </submittedName>
</protein>
<accession>A0A4Q0T7J2</accession>
<comment type="caution">
    <text evidence="1">The sequence shown here is derived from an EMBL/GenBank/DDBJ whole genome shotgun (WGS) entry which is preliminary data.</text>
</comment>
<proteinExistence type="predicted"/>
<keyword evidence="2" id="KW-1185">Reference proteome</keyword>
<dbReference type="EMBL" id="RDSM01000001">
    <property type="protein sequence ID" value="RXH57656.1"/>
    <property type="molecule type" value="Genomic_DNA"/>
</dbReference>
<evidence type="ECO:0000313" key="2">
    <source>
        <dbReference type="Proteomes" id="UP000289437"/>
    </source>
</evidence>
<sequence length="65" mass="7075">MQAEIKAVLSHLIQTTWNDFKILQPVLDVPGIDNLTKPQAEAIANAQEALEAAYAALKAARAEFL</sequence>
<reference evidence="2" key="2">
    <citation type="submission" date="2019-02" db="EMBL/GenBank/DDBJ databases">
        <title>Granulicella sibirica sp. nov., a psychrotolerant acidobacterium isolated from an organic soil layer in forested tundra, West Siberia.</title>
        <authorList>
            <person name="Oshkin I.Y."/>
            <person name="Kulichevskaya I.S."/>
            <person name="Rijpstra W.I.C."/>
            <person name="Sinninghe Damste J.S."/>
            <person name="Rakitin A.L."/>
            <person name="Ravin N.V."/>
            <person name="Dedysh S.N."/>
        </authorList>
    </citation>
    <scope>NUCLEOTIDE SEQUENCE [LARGE SCALE GENOMIC DNA]</scope>
    <source>
        <strain evidence="2">AF10</strain>
    </source>
</reference>
<dbReference type="Proteomes" id="UP000289437">
    <property type="component" value="Unassembled WGS sequence"/>
</dbReference>